<keyword evidence="5" id="KW-0443">Lipid metabolism</keyword>
<protein>
    <submittedName>
        <fullName evidence="6">Cyclopropane-fatty-acyl-phospholipid synthase family protein</fullName>
    </submittedName>
</protein>
<dbReference type="InterPro" id="IPR050723">
    <property type="entry name" value="CFA/CMAS"/>
</dbReference>
<dbReference type="PANTHER" id="PTHR43667">
    <property type="entry name" value="CYCLOPROPANE-FATTY-ACYL-PHOSPHOLIPID SYNTHASE"/>
    <property type="match status" value="1"/>
</dbReference>
<accession>A0ABP5G687</accession>
<dbReference type="Pfam" id="PF02353">
    <property type="entry name" value="CMAS"/>
    <property type="match status" value="1"/>
</dbReference>
<dbReference type="PIRSF" id="PIRSF003085">
    <property type="entry name" value="CMAS"/>
    <property type="match status" value="1"/>
</dbReference>
<evidence type="ECO:0000313" key="7">
    <source>
        <dbReference type="Proteomes" id="UP001501285"/>
    </source>
</evidence>
<dbReference type="PANTHER" id="PTHR43667:SF2">
    <property type="entry name" value="FATTY ACID C-METHYL TRANSFERASE"/>
    <property type="match status" value="1"/>
</dbReference>
<dbReference type="RefSeq" id="WP_343994238.1">
    <property type="nucleotide sequence ID" value="NZ_BAAANB010000025.1"/>
</dbReference>
<organism evidence="6 7">
    <name type="scientific">Terrabacter terrae</name>
    <dbReference type="NCBI Taxonomy" id="318434"/>
    <lineage>
        <taxon>Bacteria</taxon>
        <taxon>Bacillati</taxon>
        <taxon>Actinomycetota</taxon>
        <taxon>Actinomycetes</taxon>
        <taxon>Micrococcales</taxon>
        <taxon>Intrasporangiaceae</taxon>
        <taxon>Terrabacter</taxon>
    </lineage>
</organism>
<keyword evidence="3" id="KW-0808">Transferase</keyword>
<keyword evidence="7" id="KW-1185">Reference proteome</keyword>
<evidence type="ECO:0000256" key="4">
    <source>
        <dbReference type="ARBA" id="ARBA00022691"/>
    </source>
</evidence>
<evidence type="ECO:0000313" key="6">
    <source>
        <dbReference type="EMBL" id="GAA2040895.1"/>
    </source>
</evidence>
<name>A0ABP5G687_9MICO</name>
<dbReference type="Gene3D" id="3.40.50.150">
    <property type="entry name" value="Vaccinia Virus protein VP39"/>
    <property type="match status" value="1"/>
</dbReference>
<keyword evidence="4" id="KW-0949">S-adenosyl-L-methionine</keyword>
<comment type="caution">
    <text evidence="6">The sequence shown here is derived from an EMBL/GenBank/DDBJ whole genome shotgun (WGS) entry which is preliminary data.</text>
</comment>
<dbReference type="SUPFAM" id="SSF53335">
    <property type="entry name" value="S-adenosyl-L-methionine-dependent methyltransferases"/>
    <property type="match status" value="1"/>
</dbReference>
<dbReference type="EMBL" id="BAAANB010000025">
    <property type="protein sequence ID" value="GAA2040895.1"/>
    <property type="molecule type" value="Genomic_DNA"/>
</dbReference>
<gene>
    <name evidence="6" type="ORF">GCM10009740_37120</name>
</gene>
<sequence length="436" mass="47995">MTALSSSVSPTPSSSVADPLCLRRPALKALCLRARLAGRILAQVAQRVPVDVVMPDGTLLGGGSRSAEHAQRPALEVVRPGALFERLAHHPKIGIGEAYMAGDWRAADGSDLAELLVPFAERMTTAVPKGWLRLRGVVDRRIPRIQENSLLGSRRNVEAHYDLSNDLFATFLDETMSYSSAIFDEDQPLRTQSLEQAQVRKVHAILDLAKVGQDTRLLEIGTGWGTLALEAARRGATVTSVTLSKEQAALARERVAAAGYAETVDIRIQDYREVEGVYDAVVSVEMIEAVGEEYWPAYFRTIDERLAPGGIAAVQAILMSHERLTATKHSYGWIQKHIFPGGLIPSLQAMSETADAATSLRMTAVEPFGADYAETLRRWRETFLARWPEVQVLGFDETFRRKWEFYLAYCEAGFATGYLDVAQVRFEREGAASAAS</sequence>
<keyword evidence="2" id="KW-0489">Methyltransferase</keyword>
<evidence type="ECO:0000256" key="2">
    <source>
        <dbReference type="ARBA" id="ARBA00022603"/>
    </source>
</evidence>
<evidence type="ECO:0000256" key="5">
    <source>
        <dbReference type="ARBA" id="ARBA00023098"/>
    </source>
</evidence>
<comment type="similarity">
    <text evidence="1">Belongs to the CFA/CMAS family.</text>
</comment>
<proteinExistence type="inferred from homology"/>
<dbReference type="InterPro" id="IPR029063">
    <property type="entry name" value="SAM-dependent_MTases_sf"/>
</dbReference>
<dbReference type="InterPro" id="IPR003333">
    <property type="entry name" value="CMAS"/>
</dbReference>
<reference evidence="7" key="1">
    <citation type="journal article" date="2019" name="Int. J. Syst. Evol. Microbiol.">
        <title>The Global Catalogue of Microorganisms (GCM) 10K type strain sequencing project: providing services to taxonomists for standard genome sequencing and annotation.</title>
        <authorList>
            <consortium name="The Broad Institute Genomics Platform"/>
            <consortium name="The Broad Institute Genome Sequencing Center for Infectious Disease"/>
            <person name="Wu L."/>
            <person name="Ma J."/>
        </authorList>
    </citation>
    <scope>NUCLEOTIDE SEQUENCE [LARGE SCALE GENOMIC DNA]</scope>
    <source>
        <strain evidence="7">JCM 14283</strain>
    </source>
</reference>
<evidence type="ECO:0000256" key="1">
    <source>
        <dbReference type="ARBA" id="ARBA00010815"/>
    </source>
</evidence>
<dbReference type="CDD" id="cd02440">
    <property type="entry name" value="AdoMet_MTases"/>
    <property type="match status" value="1"/>
</dbReference>
<dbReference type="Proteomes" id="UP001501285">
    <property type="component" value="Unassembled WGS sequence"/>
</dbReference>
<evidence type="ECO:0000256" key="3">
    <source>
        <dbReference type="ARBA" id="ARBA00022679"/>
    </source>
</evidence>